<keyword evidence="3" id="KW-0521">NADP</keyword>
<keyword evidence="4" id="KW-0560">Oxidoreductase</keyword>
<dbReference type="GO" id="GO:0015940">
    <property type="term" value="P:pantothenate biosynthetic process"/>
    <property type="evidence" value="ECO:0007669"/>
    <property type="project" value="InterPro"/>
</dbReference>
<protein>
    <recommendedName>
        <fullName evidence="2">2-dehydropantoate 2-reductase</fullName>
        <ecNumber evidence="2">1.1.1.169</ecNumber>
    </recommendedName>
    <alternativeName>
        <fullName evidence="5">Ketopantoate reductase</fullName>
    </alternativeName>
</protein>
<dbReference type="PANTHER" id="PTHR43765">
    <property type="entry name" value="2-DEHYDROPANTOATE 2-REDUCTASE-RELATED"/>
    <property type="match status" value="1"/>
</dbReference>
<dbReference type="InterPro" id="IPR008927">
    <property type="entry name" value="6-PGluconate_DH-like_C_sf"/>
</dbReference>
<reference evidence="8" key="2">
    <citation type="submission" date="2023-05" db="EMBL/GenBank/DDBJ databases">
        <authorList>
            <consortium name="Lawrence Berkeley National Laboratory"/>
            <person name="Steindorff A."/>
            <person name="Hensen N."/>
            <person name="Bonometti L."/>
            <person name="Westerberg I."/>
            <person name="Brannstrom I.O."/>
            <person name="Guillou S."/>
            <person name="Cros-Aarteil S."/>
            <person name="Calhoun S."/>
            <person name="Haridas S."/>
            <person name="Kuo A."/>
            <person name="Mondo S."/>
            <person name="Pangilinan J."/>
            <person name="Riley R."/>
            <person name="Labutti K."/>
            <person name="Andreopoulos B."/>
            <person name="Lipzen A."/>
            <person name="Chen C."/>
            <person name="Yanf M."/>
            <person name="Daum C."/>
            <person name="Ng V."/>
            <person name="Clum A."/>
            <person name="Ohm R."/>
            <person name="Martin F."/>
            <person name="Silar P."/>
            <person name="Natvig D."/>
            <person name="Lalanne C."/>
            <person name="Gautier V."/>
            <person name="Ament-Velasquez S.L."/>
            <person name="Kruys A."/>
            <person name="Hutchinson M.I."/>
            <person name="Powell A.J."/>
            <person name="Barry K."/>
            <person name="Miller A.N."/>
            <person name="Grigoriev I.V."/>
            <person name="Debuchy R."/>
            <person name="Gladieux P."/>
            <person name="Thoren M.H."/>
            <person name="Johannesson H."/>
        </authorList>
    </citation>
    <scope>NUCLEOTIDE SEQUENCE</scope>
    <source>
        <strain evidence="8">CBS 141.50</strain>
    </source>
</reference>
<evidence type="ECO:0000256" key="4">
    <source>
        <dbReference type="ARBA" id="ARBA00023002"/>
    </source>
</evidence>
<dbReference type="InterPro" id="IPR013332">
    <property type="entry name" value="KPR_N"/>
</dbReference>
<dbReference type="InterPro" id="IPR050838">
    <property type="entry name" value="Ketopantoate_reductase"/>
</dbReference>
<dbReference type="Pfam" id="PF08546">
    <property type="entry name" value="ApbA_C"/>
    <property type="match status" value="1"/>
</dbReference>
<gene>
    <name evidence="8" type="ORF">C8A04DRAFT_14606</name>
</gene>
<accession>A0AAN6UZM2</accession>
<feature type="domain" description="Ketopantoate reductase N-terminal" evidence="6">
    <location>
        <begin position="5"/>
        <end position="202"/>
    </location>
</feature>
<evidence type="ECO:0000259" key="6">
    <source>
        <dbReference type="Pfam" id="PF02558"/>
    </source>
</evidence>
<evidence type="ECO:0000256" key="3">
    <source>
        <dbReference type="ARBA" id="ARBA00022857"/>
    </source>
</evidence>
<sequence length="396" mass="43983">MDKGIHVLGVGNLGKYVAFALRQQQHYLQKQFGAGFYRPSEQPPPTLIFHREDLVSSWYKVDHRISRITTTDAGDEEIHTAYGFRAELLQLLLTGSLENREAYRAVMVNSRVPISHLIVATKAHVTVAALAEIRVRLGPHSHILFLQNGMGVMEEVSQRLFPSPTHRPTYWAGICSAGIHSDPRSPFSFVHAGHGPLTIGRVGPSPPSEPLDVNPMVAQLMDAKLLNTEVLQPADIRQARLKKLVINAVINPMTALFECKNGDVFINPDRRFLRDELLKEAGPIVRALDAAGAKDDGSPASAEITDQDLLDAVTKVAYNTADNVSSMRQDVLAKRRTEIDYINGYLVTAAQRIGLPAKQLANAWDKVKRLEQKYEPKTPIPSALQKATRWGRKVWS</sequence>
<organism evidence="8 9">
    <name type="scientific">Dichotomopilus funicola</name>
    <dbReference type="NCBI Taxonomy" id="1934379"/>
    <lineage>
        <taxon>Eukaryota</taxon>
        <taxon>Fungi</taxon>
        <taxon>Dikarya</taxon>
        <taxon>Ascomycota</taxon>
        <taxon>Pezizomycotina</taxon>
        <taxon>Sordariomycetes</taxon>
        <taxon>Sordariomycetidae</taxon>
        <taxon>Sordariales</taxon>
        <taxon>Chaetomiaceae</taxon>
        <taxon>Dichotomopilus</taxon>
    </lineage>
</organism>
<dbReference type="InterPro" id="IPR036291">
    <property type="entry name" value="NAD(P)-bd_dom_sf"/>
</dbReference>
<dbReference type="InterPro" id="IPR003710">
    <property type="entry name" value="ApbA"/>
</dbReference>
<dbReference type="SUPFAM" id="SSF48179">
    <property type="entry name" value="6-phosphogluconate dehydrogenase C-terminal domain-like"/>
    <property type="match status" value="1"/>
</dbReference>
<dbReference type="Gene3D" id="1.10.1040.10">
    <property type="entry name" value="N-(1-d-carboxylethyl)-l-norvaline Dehydrogenase, domain 2"/>
    <property type="match status" value="1"/>
</dbReference>
<dbReference type="EMBL" id="MU853622">
    <property type="protein sequence ID" value="KAK4140821.1"/>
    <property type="molecule type" value="Genomic_DNA"/>
</dbReference>
<evidence type="ECO:0000256" key="1">
    <source>
        <dbReference type="ARBA" id="ARBA00007870"/>
    </source>
</evidence>
<name>A0AAN6UZM2_9PEZI</name>
<comment type="similarity">
    <text evidence="1">Belongs to the ketopantoate reductase family.</text>
</comment>
<keyword evidence="9" id="KW-1185">Reference proteome</keyword>
<evidence type="ECO:0000313" key="9">
    <source>
        <dbReference type="Proteomes" id="UP001302676"/>
    </source>
</evidence>
<dbReference type="InterPro" id="IPR013752">
    <property type="entry name" value="KPA_reductase"/>
</dbReference>
<proteinExistence type="inferred from homology"/>
<evidence type="ECO:0000313" key="8">
    <source>
        <dbReference type="EMBL" id="KAK4140821.1"/>
    </source>
</evidence>
<evidence type="ECO:0000256" key="5">
    <source>
        <dbReference type="ARBA" id="ARBA00032024"/>
    </source>
</evidence>
<dbReference type="Pfam" id="PF02558">
    <property type="entry name" value="ApbA"/>
    <property type="match status" value="1"/>
</dbReference>
<dbReference type="Proteomes" id="UP001302676">
    <property type="component" value="Unassembled WGS sequence"/>
</dbReference>
<reference evidence="8" key="1">
    <citation type="journal article" date="2023" name="Mol. Phylogenet. Evol.">
        <title>Genome-scale phylogeny and comparative genomics of the fungal order Sordariales.</title>
        <authorList>
            <person name="Hensen N."/>
            <person name="Bonometti L."/>
            <person name="Westerberg I."/>
            <person name="Brannstrom I.O."/>
            <person name="Guillou S."/>
            <person name="Cros-Aarteil S."/>
            <person name="Calhoun S."/>
            <person name="Haridas S."/>
            <person name="Kuo A."/>
            <person name="Mondo S."/>
            <person name="Pangilinan J."/>
            <person name="Riley R."/>
            <person name="LaButti K."/>
            <person name="Andreopoulos B."/>
            <person name="Lipzen A."/>
            <person name="Chen C."/>
            <person name="Yan M."/>
            <person name="Daum C."/>
            <person name="Ng V."/>
            <person name="Clum A."/>
            <person name="Steindorff A."/>
            <person name="Ohm R.A."/>
            <person name="Martin F."/>
            <person name="Silar P."/>
            <person name="Natvig D.O."/>
            <person name="Lalanne C."/>
            <person name="Gautier V."/>
            <person name="Ament-Velasquez S.L."/>
            <person name="Kruys A."/>
            <person name="Hutchinson M.I."/>
            <person name="Powell A.J."/>
            <person name="Barry K."/>
            <person name="Miller A.N."/>
            <person name="Grigoriev I.V."/>
            <person name="Debuchy R."/>
            <person name="Gladieux P."/>
            <person name="Hiltunen Thoren M."/>
            <person name="Johannesson H."/>
        </authorList>
    </citation>
    <scope>NUCLEOTIDE SEQUENCE</scope>
    <source>
        <strain evidence="8">CBS 141.50</strain>
    </source>
</reference>
<dbReference type="AlphaFoldDB" id="A0AAN6UZM2"/>
<dbReference type="SUPFAM" id="SSF51735">
    <property type="entry name" value="NAD(P)-binding Rossmann-fold domains"/>
    <property type="match status" value="1"/>
</dbReference>
<dbReference type="PANTHER" id="PTHR43765:SF2">
    <property type="entry name" value="2-DEHYDROPANTOATE 2-REDUCTASE"/>
    <property type="match status" value="1"/>
</dbReference>
<dbReference type="InterPro" id="IPR013328">
    <property type="entry name" value="6PGD_dom2"/>
</dbReference>
<dbReference type="GO" id="GO:0005739">
    <property type="term" value="C:mitochondrion"/>
    <property type="evidence" value="ECO:0007669"/>
    <property type="project" value="TreeGrafter"/>
</dbReference>
<evidence type="ECO:0000256" key="2">
    <source>
        <dbReference type="ARBA" id="ARBA00013014"/>
    </source>
</evidence>
<dbReference type="Gene3D" id="3.40.50.720">
    <property type="entry name" value="NAD(P)-binding Rossmann-like Domain"/>
    <property type="match status" value="1"/>
</dbReference>
<dbReference type="EC" id="1.1.1.169" evidence="2"/>
<dbReference type="GO" id="GO:0008677">
    <property type="term" value="F:2-dehydropantoate 2-reductase activity"/>
    <property type="evidence" value="ECO:0007669"/>
    <property type="project" value="UniProtKB-EC"/>
</dbReference>
<dbReference type="RefSeq" id="XP_062634192.1">
    <property type="nucleotide sequence ID" value="XM_062778164.1"/>
</dbReference>
<dbReference type="NCBIfam" id="TIGR00745">
    <property type="entry name" value="apbA_panE"/>
    <property type="match status" value="1"/>
</dbReference>
<dbReference type="GO" id="GO:0050661">
    <property type="term" value="F:NADP binding"/>
    <property type="evidence" value="ECO:0007669"/>
    <property type="project" value="TreeGrafter"/>
</dbReference>
<evidence type="ECO:0000259" key="7">
    <source>
        <dbReference type="Pfam" id="PF08546"/>
    </source>
</evidence>
<feature type="domain" description="Ketopantoate reductase C-terminal" evidence="7">
    <location>
        <begin position="235"/>
        <end position="370"/>
    </location>
</feature>
<dbReference type="GeneID" id="87814777"/>
<comment type="caution">
    <text evidence="8">The sequence shown here is derived from an EMBL/GenBank/DDBJ whole genome shotgun (WGS) entry which is preliminary data.</text>
</comment>